<dbReference type="Proteomes" id="UP000799118">
    <property type="component" value="Unassembled WGS sequence"/>
</dbReference>
<name>A0A6A4H988_9AGAR</name>
<dbReference type="Pfam" id="PF12660">
    <property type="entry name" value="zf-TFIIIC"/>
    <property type="match status" value="1"/>
</dbReference>
<dbReference type="SUPFAM" id="SSF50978">
    <property type="entry name" value="WD40 repeat-like"/>
    <property type="match status" value="1"/>
</dbReference>
<dbReference type="PANTHER" id="PTHR15496">
    <property type="entry name" value="GENERAL TRANSCRIPTION FACTOR 3C POLYPEPTIDE 4 FAMILY"/>
    <property type="match status" value="1"/>
</dbReference>
<dbReference type="GO" id="GO:0004402">
    <property type="term" value="F:histone acetyltransferase activity"/>
    <property type="evidence" value="ECO:0007669"/>
    <property type="project" value="InterPro"/>
</dbReference>
<dbReference type="InterPro" id="IPR024761">
    <property type="entry name" value="TFIIIC_delta_N"/>
</dbReference>
<dbReference type="OrthoDB" id="421374at2759"/>
<dbReference type="GO" id="GO:0006384">
    <property type="term" value="P:transcription initiation at RNA polymerase III promoter"/>
    <property type="evidence" value="ECO:0007669"/>
    <property type="project" value="InterPro"/>
</dbReference>
<gene>
    <name evidence="3" type="ORF">BT96DRAFT_967021</name>
</gene>
<evidence type="ECO:0000313" key="4">
    <source>
        <dbReference type="Proteomes" id="UP000799118"/>
    </source>
</evidence>
<feature type="domain" description="Transcription factor IIIC putative zinc-finger" evidence="2">
    <location>
        <begin position="717"/>
        <end position="832"/>
    </location>
</feature>
<organism evidence="3 4">
    <name type="scientific">Gymnopus androsaceus JB14</name>
    <dbReference type="NCBI Taxonomy" id="1447944"/>
    <lineage>
        <taxon>Eukaryota</taxon>
        <taxon>Fungi</taxon>
        <taxon>Dikarya</taxon>
        <taxon>Basidiomycota</taxon>
        <taxon>Agaricomycotina</taxon>
        <taxon>Agaricomycetes</taxon>
        <taxon>Agaricomycetidae</taxon>
        <taxon>Agaricales</taxon>
        <taxon>Marasmiineae</taxon>
        <taxon>Omphalotaceae</taxon>
        <taxon>Gymnopus</taxon>
    </lineage>
</organism>
<sequence length="836" mass="92413">MESVPVYTSLNVPTAITSPSINCIQWSEDGQAIFTSKSAVYIMTPEPGINFDTTTVLRSSVDEDTDDRPTLGWFRTLIQFDKTDACRWTDHSQDWSVISLGAMDISVWAMTLSPSNITPDAGCILAVLSSNMDLTLWMAGKNSLKGEWKKITNVTNVLLEHFMQDESFSSTAGTIAAQNLCIAWSTQAKFLLSPEPELDASLLVCGNRAGDLIFIKYHPQEENKIKIQCKLSVTDRWITHVAFSQWEFIEPMTCTFMTIESEMAHRFNYAGVALVAYSTPDGSIGIVKVEQSLQATMKTSPFGLPFTLSTSFERVETKISDARQGTLTALKWIDIPGRSRILVYGRPGTIHFWSEPSSPSTSSADVSTYWSGLYSIRLKTQKTSIGSTSLQPLSGMQYIHHLDALLVCLVDGSFHVVYGIAAAGPILDSPPASSSIPTPLGEGSNLRSATLSTTVRGVFARVERELKVTSSDVMKINGMVLYDDEFGSVVWIHEATRPADFSYKHDAKHNSLFTVARIWDDVSDESILKTLVDILKHSKVGSAPLHYLRPVLFHLRKHPILFRLHSPLIKMLGIGNSGAEDGDHTMNIHLDQMQENTLDDSLRQDFRNSLKRHLFGYNELLLLRMRLSLADFAWKSSSDAKQADFGGVAHGLLNAISHRNLRTLIRHLIAMAGAFTSDEIPFVLRLVVQSTLPGSPVNLAAEGKKLSDIARQIVPVDEHDKHLNERCPACGVEVPLQSIITATCTNGHAWSRCSVTTFILSTAQVRICIGCTRKAFLPFSSLGNSQGDTTGDTNAMGRGETRDFLPPTVRRSWFVEELLEAVHRCLFCGNVFVTVL</sequence>
<dbReference type="InterPro" id="IPR036322">
    <property type="entry name" value="WD40_repeat_dom_sf"/>
</dbReference>
<keyword evidence="4" id="KW-1185">Reference proteome</keyword>
<protein>
    <recommendedName>
        <fullName evidence="5">Transcription factor IIIC putative zinc-finger domain-containing protein</fullName>
    </recommendedName>
</protein>
<accession>A0A6A4H988</accession>
<evidence type="ECO:0008006" key="5">
    <source>
        <dbReference type="Google" id="ProtNLM"/>
    </source>
</evidence>
<dbReference type="Pfam" id="PF12657">
    <property type="entry name" value="TFIIIC_delta"/>
    <property type="match status" value="1"/>
</dbReference>
<dbReference type="InterPro" id="IPR044230">
    <property type="entry name" value="GTF3C4"/>
</dbReference>
<proteinExistence type="predicted"/>
<dbReference type="PANTHER" id="PTHR15496:SF2">
    <property type="entry name" value="GENERAL TRANSCRIPTION FACTOR 3C POLYPEPTIDE 4"/>
    <property type="match status" value="1"/>
</dbReference>
<evidence type="ECO:0000259" key="2">
    <source>
        <dbReference type="Pfam" id="PF12660"/>
    </source>
</evidence>
<dbReference type="GO" id="GO:0000127">
    <property type="term" value="C:transcription factor TFIIIC complex"/>
    <property type="evidence" value="ECO:0007669"/>
    <property type="project" value="InterPro"/>
</dbReference>
<reference evidence="3" key="1">
    <citation type="journal article" date="2019" name="Environ. Microbiol.">
        <title>Fungal ecological strategies reflected in gene transcription - a case study of two litter decomposers.</title>
        <authorList>
            <person name="Barbi F."/>
            <person name="Kohler A."/>
            <person name="Barry K."/>
            <person name="Baskaran P."/>
            <person name="Daum C."/>
            <person name="Fauchery L."/>
            <person name="Ihrmark K."/>
            <person name="Kuo A."/>
            <person name="LaButti K."/>
            <person name="Lipzen A."/>
            <person name="Morin E."/>
            <person name="Grigoriev I.V."/>
            <person name="Henrissat B."/>
            <person name="Lindahl B."/>
            <person name="Martin F."/>
        </authorList>
    </citation>
    <scope>NUCLEOTIDE SEQUENCE</scope>
    <source>
        <strain evidence="3">JB14</strain>
    </source>
</reference>
<dbReference type="Gene3D" id="2.130.10.10">
    <property type="entry name" value="YVTN repeat-like/Quinoprotein amine dehydrogenase"/>
    <property type="match status" value="1"/>
</dbReference>
<dbReference type="InterPro" id="IPR024764">
    <property type="entry name" value="TFIIIC_Znf"/>
</dbReference>
<dbReference type="InterPro" id="IPR015943">
    <property type="entry name" value="WD40/YVTN_repeat-like_dom_sf"/>
</dbReference>
<evidence type="ECO:0000313" key="3">
    <source>
        <dbReference type="EMBL" id="KAE9394228.1"/>
    </source>
</evidence>
<evidence type="ECO:0000259" key="1">
    <source>
        <dbReference type="Pfam" id="PF12657"/>
    </source>
</evidence>
<dbReference type="EMBL" id="ML769554">
    <property type="protein sequence ID" value="KAE9394228.1"/>
    <property type="molecule type" value="Genomic_DNA"/>
</dbReference>
<feature type="domain" description="Transcription factor IIIC 90kDa subunit N-terminal" evidence="1">
    <location>
        <begin position="26"/>
        <end position="372"/>
    </location>
</feature>
<dbReference type="AlphaFoldDB" id="A0A6A4H988"/>